<name>A0ABV1HJK7_9FIRM</name>
<dbReference type="InterPro" id="IPR017871">
    <property type="entry name" value="ABC_transporter-like_CS"/>
</dbReference>
<feature type="coiled-coil region" evidence="3">
    <location>
        <begin position="223"/>
        <end position="280"/>
    </location>
</feature>
<proteinExistence type="predicted"/>
<evidence type="ECO:0000259" key="4">
    <source>
        <dbReference type="PROSITE" id="PS50893"/>
    </source>
</evidence>
<keyword evidence="3" id="KW-0175">Coiled coil</keyword>
<dbReference type="Proteomes" id="UP001437460">
    <property type="component" value="Unassembled WGS sequence"/>
</dbReference>
<gene>
    <name evidence="5" type="ORF">WMO41_03915</name>
</gene>
<dbReference type="PROSITE" id="PS50893">
    <property type="entry name" value="ABC_TRANSPORTER_2"/>
    <property type="match status" value="2"/>
</dbReference>
<organism evidence="5 6">
    <name type="scientific">Ventrimonas faecis</name>
    <dbReference type="NCBI Taxonomy" id="3133170"/>
    <lineage>
        <taxon>Bacteria</taxon>
        <taxon>Bacillati</taxon>
        <taxon>Bacillota</taxon>
        <taxon>Clostridia</taxon>
        <taxon>Lachnospirales</taxon>
        <taxon>Lachnospiraceae</taxon>
        <taxon>Ventrimonas</taxon>
    </lineage>
</organism>
<evidence type="ECO:0000256" key="2">
    <source>
        <dbReference type="ARBA" id="ARBA00022840"/>
    </source>
</evidence>
<dbReference type="InterPro" id="IPR051309">
    <property type="entry name" value="ABCF_ATPase"/>
</dbReference>
<reference evidence="5 6" key="1">
    <citation type="submission" date="2024-03" db="EMBL/GenBank/DDBJ databases">
        <title>Human intestinal bacterial collection.</title>
        <authorList>
            <person name="Pauvert C."/>
            <person name="Hitch T.C.A."/>
            <person name="Clavel T."/>
        </authorList>
    </citation>
    <scope>NUCLEOTIDE SEQUENCE [LARGE SCALE GENOMIC DNA]</scope>
    <source>
        <strain evidence="5 6">CLA-AP-H27</strain>
    </source>
</reference>
<dbReference type="InterPro" id="IPR027417">
    <property type="entry name" value="P-loop_NTPase"/>
</dbReference>
<dbReference type="Pfam" id="PF12848">
    <property type="entry name" value="ABC_tran_Xtn"/>
    <property type="match status" value="1"/>
</dbReference>
<sequence length="671" mass="76848">MLYQITDGTVSAGGHVILSHVDFEIKGNEKIALVGRNGAGKTTLLRLIAGELSLDRDDKRQGLGVTCSRQLTVGMLRQQAFSDREQTVEEILLAACPFRDTFARERFEYEQEYDRIFTGFGFARADKHKKIGDFSGGEQTKIALIRLLLEKPDILLLDEPTNHLDIATIQWLEQYLKRYEHAVVLVSHDRFFLDQVAEAVVEVSDGKLTRYAGNYSEYRAEKRKRIERQRKAWERQKEEEDRLNGVIERFRHKPTKASFARAKKKQLERMERVEKSVEDDVHLFTGDIEPLIPGSKWVFEAAHLKIGYDRALLEITLRIRRGQKIGILGANGAGKSTFLKTVAGLLQPFQEKDKSVERRCVLGNNITIGYFDQHSAEIQSEKSVAEHFHDLFPSMTEKEVRNILGMYLFPGKLASRRVSDLSGGEKARLVLAELLQSRPNFLVLDEPTNHMDVQAKETLESAFQAYKGTILFVSHDRYFIRQVARSVLIFEENGPMYYPFGYEHYLEKKQKAEEYGEELSAQVKAEDAALLEGMRAVPKAERHRLREFSTEEAYADWKLRLVYEKLEPEELEYGRLEAEYQGLLDDWKMSEAYWMPDGAARTSADTGADVEPAEMPVVEAAGLTEDMIPGLPENVAAAKAQRDEAWKRWHEQCMAWFEVYEEVHGEPVPNA</sequence>
<dbReference type="GO" id="GO:0005524">
    <property type="term" value="F:ATP binding"/>
    <property type="evidence" value="ECO:0007669"/>
    <property type="project" value="UniProtKB-KW"/>
</dbReference>
<dbReference type="InterPro" id="IPR032781">
    <property type="entry name" value="ABC_tran_Xtn"/>
</dbReference>
<comment type="caution">
    <text evidence="5">The sequence shown here is derived from an EMBL/GenBank/DDBJ whole genome shotgun (WGS) entry which is preliminary data.</text>
</comment>
<feature type="domain" description="ABC transporter" evidence="4">
    <location>
        <begin position="283"/>
        <end position="518"/>
    </location>
</feature>
<dbReference type="Gene3D" id="3.40.50.300">
    <property type="entry name" value="P-loop containing nucleotide triphosphate hydrolases"/>
    <property type="match status" value="2"/>
</dbReference>
<evidence type="ECO:0000256" key="1">
    <source>
        <dbReference type="ARBA" id="ARBA00022741"/>
    </source>
</evidence>
<protein>
    <submittedName>
        <fullName evidence="5">ABC-F family ATP-binding cassette domain-containing protein</fullName>
    </submittedName>
</protein>
<dbReference type="PANTHER" id="PTHR42855">
    <property type="entry name" value="ABC TRANSPORTER ATP-BINDING SUBUNIT"/>
    <property type="match status" value="1"/>
</dbReference>
<dbReference type="SMART" id="SM00382">
    <property type="entry name" value="AAA"/>
    <property type="match status" value="2"/>
</dbReference>
<evidence type="ECO:0000313" key="6">
    <source>
        <dbReference type="Proteomes" id="UP001437460"/>
    </source>
</evidence>
<dbReference type="InterPro" id="IPR003593">
    <property type="entry name" value="AAA+_ATPase"/>
</dbReference>
<dbReference type="SUPFAM" id="SSF52540">
    <property type="entry name" value="P-loop containing nucleoside triphosphate hydrolases"/>
    <property type="match status" value="2"/>
</dbReference>
<keyword evidence="6" id="KW-1185">Reference proteome</keyword>
<dbReference type="EMBL" id="JBBMFJ010000005">
    <property type="protein sequence ID" value="MEQ2562319.1"/>
    <property type="molecule type" value="Genomic_DNA"/>
</dbReference>
<dbReference type="InterPro" id="IPR003439">
    <property type="entry name" value="ABC_transporter-like_ATP-bd"/>
</dbReference>
<dbReference type="Pfam" id="PF00005">
    <property type="entry name" value="ABC_tran"/>
    <property type="match status" value="2"/>
</dbReference>
<dbReference type="PROSITE" id="PS00211">
    <property type="entry name" value="ABC_TRANSPORTER_1"/>
    <property type="match status" value="2"/>
</dbReference>
<feature type="domain" description="ABC transporter" evidence="4">
    <location>
        <begin position="3"/>
        <end position="230"/>
    </location>
</feature>
<dbReference type="CDD" id="cd03221">
    <property type="entry name" value="ABCF_EF-3"/>
    <property type="match status" value="2"/>
</dbReference>
<evidence type="ECO:0000256" key="3">
    <source>
        <dbReference type="SAM" id="Coils"/>
    </source>
</evidence>
<accession>A0ABV1HJK7</accession>
<keyword evidence="2 5" id="KW-0067">ATP-binding</keyword>
<keyword evidence="1" id="KW-0547">Nucleotide-binding</keyword>
<evidence type="ECO:0000313" key="5">
    <source>
        <dbReference type="EMBL" id="MEQ2562319.1"/>
    </source>
</evidence>
<dbReference type="PANTHER" id="PTHR42855:SF2">
    <property type="entry name" value="DRUG RESISTANCE ABC TRANSPORTER,ATP-BINDING PROTEIN"/>
    <property type="match status" value="1"/>
</dbReference>
<dbReference type="RefSeq" id="WP_349228646.1">
    <property type="nucleotide sequence ID" value="NZ_JBBMFJ010000005.1"/>
</dbReference>